<evidence type="ECO:0000313" key="4">
    <source>
        <dbReference type="Proteomes" id="UP000321514"/>
    </source>
</evidence>
<protein>
    <submittedName>
        <fullName evidence="1">Uncharacterized protein</fullName>
    </submittedName>
</protein>
<dbReference type="OrthoDB" id="61209at2"/>
<evidence type="ECO:0000313" key="2">
    <source>
        <dbReference type="EMBL" id="SEU40578.1"/>
    </source>
</evidence>
<reference evidence="1 4" key="2">
    <citation type="submission" date="2019-07" db="EMBL/GenBank/DDBJ databases">
        <title>Whole genome shotgun sequence of Myxococcus fulvus NBRC 100333.</title>
        <authorList>
            <person name="Hosoyama A."/>
            <person name="Uohara A."/>
            <person name="Ohji S."/>
            <person name="Ichikawa N."/>
        </authorList>
    </citation>
    <scope>NUCLEOTIDE SEQUENCE [LARGE SCALE GENOMIC DNA]</scope>
    <source>
        <strain evidence="1 4">NBRC 100333</strain>
    </source>
</reference>
<name>A0A511TCA1_MYXFU</name>
<dbReference type="EMBL" id="FOIB01000015">
    <property type="protein sequence ID" value="SEU40578.1"/>
    <property type="molecule type" value="Genomic_DNA"/>
</dbReference>
<dbReference type="RefSeq" id="WP_074959077.1">
    <property type="nucleotide sequence ID" value="NZ_BJXR01000049.1"/>
</dbReference>
<comment type="caution">
    <text evidence="1">The sequence shown here is derived from an EMBL/GenBank/DDBJ whole genome shotgun (WGS) entry which is preliminary data.</text>
</comment>
<sequence>MDGHDEPWLAWTEYPSLEGIKSYYRRRRAKAWQPKQLISPGELSAFLVDENAFPWALSGMTVVRPQ</sequence>
<evidence type="ECO:0000313" key="3">
    <source>
        <dbReference type="Proteomes" id="UP000183760"/>
    </source>
</evidence>
<dbReference type="AlphaFoldDB" id="A0A511TCA1"/>
<dbReference type="EMBL" id="BJXR01000049">
    <property type="protein sequence ID" value="GEN11810.1"/>
    <property type="molecule type" value="Genomic_DNA"/>
</dbReference>
<organism evidence="1 4">
    <name type="scientific">Myxococcus fulvus</name>
    <dbReference type="NCBI Taxonomy" id="33"/>
    <lineage>
        <taxon>Bacteria</taxon>
        <taxon>Pseudomonadati</taxon>
        <taxon>Myxococcota</taxon>
        <taxon>Myxococcia</taxon>
        <taxon>Myxococcales</taxon>
        <taxon>Cystobacterineae</taxon>
        <taxon>Myxococcaceae</taxon>
        <taxon>Myxococcus</taxon>
    </lineage>
</organism>
<reference evidence="2 3" key="1">
    <citation type="submission" date="2016-10" db="EMBL/GenBank/DDBJ databases">
        <authorList>
            <person name="Varghese N."/>
            <person name="Submissions S."/>
        </authorList>
    </citation>
    <scope>NUCLEOTIDE SEQUENCE [LARGE SCALE GENOMIC DNA]</scope>
    <source>
        <strain evidence="2 3">DSM 16525</strain>
    </source>
</reference>
<dbReference type="Proteomes" id="UP000183760">
    <property type="component" value="Unassembled WGS sequence"/>
</dbReference>
<dbReference type="STRING" id="1334629.MFUL124B02_08900"/>
<evidence type="ECO:0000313" key="1">
    <source>
        <dbReference type="EMBL" id="GEN11810.1"/>
    </source>
</evidence>
<gene>
    <name evidence="1" type="ORF">MFU01_68470</name>
    <name evidence="2" type="ORF">SAMN05443572_115172</name>
</gene>
<dbReference type="Proteomes" id="UP000321514">
    <property type="component" value="Unassembled WGS sequence"/>
</dbReference>
<proteinExistence type="predicted"/>
<keyword evidence="3" id="KW-1185">Reference proteome</keyword>
<accession>A0A511TCA1</accession>